<dbReference type="AlphaFoldDB" id="A0A2T7A894"/>
<sequence length="274" mass="30564">MAVIIREYQEGDFGDVVEICKLTAHPSIQSSADILPYIYAVPYIRLEPAHAFVLDAGSSEENASGSGSGSGRRVVGYIIGTPDTKTFVERYRREYLPTLTLPSAVANITATSVAAQVDDGDGDGDELQRMFEKILLNPEEMLQPAAPDFIPCYPAHLHIDILPEFQGKGFGGRLMEKFLRGMRQSGGGACGGVHLGMRRDNVAAGRFYKRCGFRVHEGLSDEHTTWMVKDLEDLEGEEGEREDLHDTRNIAREKVDRLYQVFPRMITTYQQMFP</sequence>
<feature type="domain" description="N-acetyltransferase" evidence="1">
    <location>
        <begin position="159"/>
        <end position="232"/>
    </location>
</feature>
<comment type="caution">
    <text evidence="2">The sequence shown here is derived from an EMBL/GenBank/DDBJ whole genome shotgun (WGS) entry which is preliminary data.</text>
</comment>
<reference evidence="2 3" key="1">
    <citation type="submission" date="2017-04" db="EMBL/GenBank/DDBJ databases">
        <title>Draft genome sequence of Tuber borchii Vittad., a whitish edible truffle.</title>
        <authorList>
            <consortium name="DOE Joint Genome Institute"/>
            <person name="Murat C."/>
            <person name="Kuo A."/>
            <person name="Barry K.W."/>
            <person name="Clum A."/>
            <person name="Dockter R.B."/>
            <person name="Fauchery L."/>
            <person name="Iotti M."/>
            <person name="Kohler A."/>
            <person name="Labutti K."/>
            <person name="Lindquist E.A."/>
            <person name="Lipzen A."/>
            <person name="Ohm R.A."/>
            <person name="Wang M."/>
            <person name="Grigoriev I.V."/>
            <person name="Zambonelli A."/>
            <person name="Martin F.M."/>
        </authorList>
    </citation>
    <scope>NUCLEOTIDE SEQUENCE [LARGE SCALE GENOMIC DNA]</scope>
    <source>
        <strain evidence="2 3">Tbo3840</strain>
    </source>
</reference>
<dbReference type="InterPro" id="IPR016181">
    <property type="entry name" value="Acyl_CoA_acyltransferase"/>
</dbReference>
<dbReference type="OrthoDB" id="64477at2759"/>
<dbReference type="Proteomes" id="UP000244722">
    <property type="component" value="Unassembled WGS sequence"/>
</dbReference>
<dbReference type="Gene3D" id="3.40.630.30">
    <property type="match status" value="1"/>
</dbReference>
<name>A0A2T7A894_TUBBO</name>
<dbReference type="InterPro" id="IPR000182">
    <property type="entry name" value="GNAT_dom"/>
</dbReference>
<organism evidence="2 3">
    <name type="scientific">Tuber borchii</name>
    <name type="common">White truffle</name>
    <dbReference type="NCBI Taxonomy" id="42251"/>
    <lineage>
        <taxon>Eukaryota</taxon>
        <taxon>Fungi</taxon>
        <taxon>Dikarya</taxon>
        <taxon>Ascomycota</taxon>
        <taxon>Pezizomycotina</taxon>
        <taxon>Pezizomycetes</taxon>
        <taxon>Pezizales</taxon>
        <taxon>Tuberaceae</taxon>
        <taxon>Tuber</taxon>
    </lineage>
</organism>
<keyword evidence="3" id="KW-1185">Reference proteome</keyword>
<dbReference type="STRING" id="42251.A0A2T7A894"/>
<dbReference type="GO" id="GO:0016747">
    <property type="term" value="F:acyltransferase activity, transferring groups other than amino-acyl groups"/>
    <property type="evidence" value="ECO:0007669"/>
    <property type="project" value="InterPro"/>
</dbReference>
<gene>
    <name evidence="2" type="ORF">B9Z19DRAFT_1112118</name>
</gene>
<protein>
    <recommendedName>
        <fullName evidence="1">N-acetyltransferase domain-containing protein</fullName>
    </recommendedName>
</protein>
<proteinExistence type="predicted"/>
<evidence type="ECO:0000313" key="3">
    <source>
        <dbReference type="Proteomes" id="UP000244722"/>
    </source>
</evidence>
<dbReference type="InterPro" id="IPR050276">
    <property type="entry name" value="MshD_Acetyltransferase"/>
</dbReference>
<evidence type="ECO:0000313" key="2">
    <source>
        <dbReference type="EMBL" id="PUU83940.1"/>
    </source>
</evidence>
<accession>A0A2T7A894</accession>
<evidence type="ECO:0000259" key="1">
    <source>
        <dbReference type="PROSITE" id="PS51186"/>
    </source>
</evidence>
<dbReference type="SUPFAM" id="SSF55729">
    <property type="entry name" value="Acyl-CoA N-acyltransferases (Nat)"/>
    <property type="match status" value="1"/>
</dbReference>
<dbReference type="PANTHER" id="PTHR43617">
    <property type="entry name" value="L-AMINO ACID N-ACETYLTRANSFERASE"/>
    <property type="match status" value="1"/>
</dbReference>
<dbReference type="PROSITE" id="PS51186">
    <property type="entry name" value="GNAT"/>
    <property type="match status" value="1"/>
</dbReference>
<dbReference type="EMBL" id="NESQ01000005">
    <property type="protein sequence ID" value="PUU83940.1"/>
    <property type="molecule type" value="Genomic_DNA"/>
</dbReference>
<dbReference type="Pfam" id="PF13508">
    <property type="entry name" value="Acetyltransf_7"/>
    <property type="match status" value="1"/>
</dbReference>